<evidence type="ECO:0000313" key="8">
    <source>
        <dbReference type="Proteomes" id="UP000289152"/>
    </source>
</evidence>
<dbReference type="InterPro" id="IPR007568">
    <property type="entry name" value="RTA1"/>
</dbReference>
<feature type="transmembrane region" description="Helical" evidence="6">
    <location>
        <begin position="179"/>
        <end position="201"/>
    </location>
</feature>
<gene>
    <name evidence="7" type="ORF">M231_02399</name>
</gene>
<sequence length="338" mass="38320">MSVVLRSVEWLIARDDDYICPDPFLDPSTDLCNPLRYIPSKTYNMIALELYFFVATLLAWRAWKWPARYMLCLVIGCFCQGIGLLLRVLLRINPHNIGLFIVMDCFVVLSPCAFLAADYILLGKMVDYLEGGKHLRPLTLRWLSRGFIISDIVTFCIQGGGGGFSSAKNITLLKIGADIFLAGLVAQLISFTLFIVVYIVFFYRVWKNDPVIWNKRRWKPLYLAMGFTCICFEIRSIYRTAELGQGFNGYITTHESFFLALDTLPLFLGISTYFFFWPGCYISPPPRPKVINGPESDIPLVERLPSAEGVSSVEIRSPIEEQSTGQGQIPRSSKEDLV</sequence>
<comment type="caution">
    <text evidence="7">The sequence shown here is derived from an EMBL/GenBank/DDBJ whole genome shotgun (WGS) entry which is preliminary data.</text>
</comment>
<dbReference type="GO" id="GO:0016020">
    <property type="term" value="C:membrane"/>
    <property type="evidence" value="ECO:0007669"/>
    <property type="project" value="UniProtKB-SubCell"/>
</dbReference>
<keyword evidence="8" id="KW-1185">Reference proteome</keyword>
<keyword evidence="3 6" id="KW-1133">Transmembrane helix</keyword>
<evidence type="ECO:0000256" key="4">
    <source>
        <dbReference type="ARBA" id="ARBA00023136"/>
    </source>
</evidence>
<evidence type="ECO:0000256" key="2">
    <source>
        <dbReference type="ARBA" id="ARBA00022692"/>
    </source>
</evidence>
<keyword evidence="2 6" id="KW-0812">Transmembrane</keyword>
<evidence type="ECO:0000256" key="1">
    <source>
        <dbReference type="ARBA" id="ARBA00004141"/>
    </source>
</evidence>
<evidence type="ECO:0008006" key="9">
    <source>
        <dbReference type="Google" id="ProtNLM"/>
    </source>
</evidence>
<feature type="transmembrane region" description="Helical" evidence="6">
    <location>
        <begin position="68"/>
        <end position="90"/>
    </location>
</feature>
<evidence type="ECO:0000256" key="6">
    <source>
        <dbReference type="SAM" id="Phobius"/>
    </source>
</evidence>
<feature type="transmembrane region" description="Helical" evidence="6">
    <location>
        <begin position="221"/>
        <end position="238"/>
    </location>
</feature>
<dbReference type="STRING" id="5217.A0A4Q1BQR8"/>
<dbReference type="OrthoDB" id="3358017at2759"/>
<keyword evidence="4 6" id="KW-0472">Membrane</keyword>
<proteinExistence type="predicted"/>
<feature type="transmembrane region" description="Helical" evidence="6">
    <location>
        <begin position="258"/>
        <end position="277"/>
    </location>
</feature>
<dbReference type="AlphaFoldDB" id="A0A4Q1BQR8"/>
<name>A0A4Q1BQR8_TREME</name>
<protein>
    <recommendedName>
        <fullName evidence="9">Integral membrane protein</fullName>
    </recommendedName>
</protein>
<evidence type="ECO:0000256" key="5">
    <source>
        <dbReference type="SAM" id="MobiDB-lite"/>
    </source>
</evidence>
<dbReference type="InParanoid" id="A0A4Q1BQR8"/>
<dbReference type="Proteomes" id="UP000289152">
    <property type="component" value="Unassembled WGS sequence"/>
</dbReference>
<feature type="transmembrane region" description="Helical" evidence="6">
    <location>
        <begin position="97"/>
        <end position="122"/>
    </location>
</feature>
<dbReference type="VEuPathDB" id="FungiDB:TREMEDRAFT_41775"/>
<organism evidence="7 8">
    <name type="scientific">Tremella mesenterica</name>
    <name type="common">Jelly fungus</name>
    <dbReference type="NCBI Taxonomy" id="5217"/>
    <lineage>
        <taxon>Eukaryota</taxon>
        <taxon>Fungi</taxon>
        <taxon>Dikarya</taxon>
        <taxon>Basidiomycota</taxon>
        <taxon>Agaricomycotina</taxon>
        <taxon>Tremellomycetes</taxon>
        <taxon>Tremellales</taxon>
        <taxon>Tremellaceae</taxon>
        <taxon>Tremella</taxon>
    </lineage>
</organism>
<feature type="transmembrane region" description="Helical" evidence="6">
    <location>
        <begin position="43"/>
        <end position="62"/>
    </location>
</feature>
<feature type="transmembrane region" description="Helical" evidence="6">
    <location>
        <begin position="142"/>
        <end position="167"/>
    </location>
</feature>
<dbReference type="PANTHER" id="PTHR31465:SF1">
    <property type="entry name" value="PROTEIN RTA1-RELATED"/>
    <property type="match status" value="1"/>
</dbReference>
<feature type="region of interest" description="Disordered" evidence="5">
    <location>
        <begin position="304"/>
        <end position="338"/>
    </location>
</feature>
<comment type="subcellular location">
    <subcellularLocation>
        <location evidence="1">Membrane</location>
        <topology evidence="1">Multi-pass membrane protein</topology>
    </subcellularLocation>
</comment>
<evidence type="ECO:0000256" key="3">
    <source>
        <dbReference type="ARBA" id="ARBA00022989"/>
    </source>
</evidence>
<evidence type="ECO:0000313" key="7">
    <source>
        <dbReference type="EMBL" id="RXK40285.1"/>
    </source>
</evidence>
<dbReference type="Pfam" id="PF04479">
    <property type="entry name" value="RTA1"/>
    <property type="match status" value="1"/>
</dbReference>
<reference evidence="7 8" key="1">
    <citation type="submission" date="2016-06" db="EMBL/GenBank/DDBJ databases">
        <title>Evolution of pathogenesis and genome organization in the Tremellales.</title>
        <authorList>
            <person name="Cuomo C."/>
            <person name="Litvintseva A."/>
            <person name="Heitman J."/>
            <person name="Chen Y."/>
            <person name="Sun S."/>
            <person name="Springer D."/>
            <person name="Dromer F."/>
            <person name="Young S."/>
            <person name="Zeng Q."/>
            <person name="Chapman S."/>
            <person name="Gujja S."/>
            <person name="Saif S."/>
            <person name="Birren B."/>
        </authorList>
    </citation>
    <scope>NUCLEOTIDE SEQUENCE [LARGE SCALE GENOMIC DNA]</scope>
    <source>
        <strain evidence="7 8">ATCC 28783</strain>
    </source>
</reference>
<feature type="compositionally biased region" description="Polar residues" evidence="5">
    <location>
        <begin position="320"/>
        <end position="331"/>
    </location>
</feature>
<dbReference type="EMBL" id="SDIL01000020">
    <property type="protein sequence ID" value="RXK40285.1"/>
    <property type="molecule type" value="Genomic_DNA"/>
</dbReference>
<accession>A0A4Q1BQR8</accession>
<dbReference type="PANTHER" id="PTHR31465">
    <property type="entry name" value="PROTEIN RTA1-RELATED"/>
    <property type="match status" value="1"/>
</dbReference>